<comment type="subcellular location">
    <subcellularLocation>
        <location evidence="3">Endoplasmic reticulum membrane</location>
        <topology evidence="3">Peripheral membrane protein</topology>
    </subcellularLocation>
    <subcellularLocation>
        <location evidence="2">Microsome membrane</location>
        <topology evidence="2">Peripheral membrane protein</topology>
    </subcellularLocation>
</comment>
<evidence type="ECO:0000256" key="14">
    <source>
        <dbReference type="RuleBase" id="RU000461"/>
    </source>
</evidence>
<accession>A0AAN8PNE6</accession>
<comment type="caution">
    <text evidence="16">The sequence shown here is derived from an EMBL/GenBank/DDBJ whole genome shotgun (WGS) entry which is preliminary data.</text>
</comment>
<keyword evidence="10 13" id="KW-0408">Iron</keyword>
<dbReference type="GO" id="GO:0004497">
    <property type="term" value="F:monooxygenase activity"/>
    <property type="evidence" value="ECO:0007669"/>
    <property type="project" value="UniProtKB-KW"/>
</dbReference>
<keyword evidence="15" id="KW-0812">Transmembrane</keyword>
<feature type="binding site" description="axial binding residue" evidence="13">
    <location>
        <position position="468"/>
    </location>
    <ligand>
        <name>heme</name>
        <dbReference type="ChEBI" id="CHEBI:30413"/>
    </ligand>
    <ligandPart>
        <name>Fe</name>
        <dbReference type="ChEBI" id="CHEBI:18248"/>
    </ligandPart>
</feature>
<dbReference type="AlphaFoldDB" id="A0AAN8PNE6"/>
<dbReference type="GO" id="GO:0005506">
    <property type="term" value="F:iron ion binding"/>
    <property type="evidence" value="ECO:0007669"/>
    <property type="project" value="InterPro"/>
</dbReference>
<dbReference type="FunFam" id="1.10.630.10:FF:000042">
    <property type="entry name" value="Cytochrome P450"/>
    <property type="match status" value="1"/>
</dbReference>
<evidence type="ECO:0000256" key="13">
    <source>
        <dbReference type="PIRSR" id="PIRSR602401-1"/>
    </source>
</evidence>
<dbReference type="Gene3D" id="1.10.630.10">
    <property type="entry name" value="Cytochrome P450"/>
    <property type="match status" value="1"/>
</dbReference>
<dbReference type="InterPro" id="IPR050476">
    <property type="entry name" value="Insect_CytP450_Detox"/>
</dbReference>
<evidence type="ECO:0000256" key="9">
    <source>
        <dbReference type="ARBA" id="ARBA00023002"/>
    </source>
</evidence>
<dbReference type="InterPro" id="IPR002401">
    <property type="entry name" value="Cyt_P450_E_grp-I"/>
</dbReference>
<keyword evidence="5 13" id="KW-0349">Heme</keyword>
<evidence type="ECO:0000256" key="10">
    <source>
        <dbReference type="ARBA" id="ARBA00023004"/>
    </source>
</evidence>
<evidence type="ECO:0000256" key="1">
    <source>
        <dbReference type="ARBA" id="ARBA00001971"/>
    </source>
</evidence>
<dbReference type="InterPro" id="IPR017972">
    <property type="entry name" value="Cyt_P450_CS"/>
</dbReference>
<evidence type="ECO:0000256" key="12">
    <source>
        <dbReference type="ARBA" id="ARBA00023136"/>
    </source>
</evidence>
<evidence type="ECO:0000256" key="15">
    <source>
        <dbReference type="SAM" id="Phobius"/>
    </source>
</evidence>
<comment type="similarity">
    <text evidence="4 14">Belongs to the cytochrome P450 family.</text>
</comment>
<dbReference type="PRINTS" id="PR00385">
    <property type="entry name" value="P450"/>
</dbReference>
<gene>
    <name evidence="16" type="ORF">RUM43_008198</name>
</gene>
<evidence type="ECO:0000256" key="4">
    <source>
        <dbReference type="ARBA" id="ARBA00010617"/>
    </source>
</evidence>
<dbReference type="GO" id="GO:0020037">
    <property type="term" value="F:heme binding"/>
    <property type="evidence" value="ECO:0007669"/>
    <property type="project" value="InterPro"/>
</dbReference>
<feature type="transmembrane region" description="Helical" evidence="15">
    <location>
        <begin position="6"/>
        <end position="27"/>
    </location>
</feature>
<dbReference type="Proteomes" id="UP001372834">
    <property type="component" value="Unassembled WGS sequence"/>
</dbReference>
<evidence type="ECO:0000256" key="3">
    <source>
        <dbReference type="ARBA" id="ARBA00004406"/>
    </source>
</evidence>
<keyword evidence="7" id="KW-0256">Endoplasmic reticulum</keyword>
<evidence type="ECO:0000256" key="11">
    <source>
        <dbReference type="ARBA" id="ARBA00023033"/>
    </source>
</evidence>
<dbReference type="CDD" id="cd11056">
    <property type="entry name" value="CYP6-like"/>
    <property type="match status" value="1"/>
</dbReference>
<dbReference type="PANTHER" id="PTHR24292:SF54">
    <property type="entry name" value="CYP9F3-RELATED"/>
    <property type="match status" value="1"/>
</dbReference>
<dbReference type="EMBL" id="JAWJWE010000003">
    <property type="protein sequence ID" value="KAK6639921.1"/>
    <property type="molecule type" value="Genomic_DNA"/>
</dbReference>
<dbReference type="Pfam" id="PF00067">
    <property type="entry name" value="p450"/>
    <property type="match status" value="1"/>
</dbReference>
<sequence>MELFSGSWALYAATAVALLVALTYLYLTSTHGLWQRLNVPFIKPDIIYGNMKEIAQFKKSQNEVFTEFYRHFKDSGHKFGGVWQLRDPVLIICTVDLVKDALIKNFPHFHDRHIAHDEHFDPLSAHLIALEGSKWKYIRSKLNPAFSTSKLKGMFASMRNTAGRLVEVLSEAAEKGEMMEMREFVARYTVEIIGDVAFGIQVNAMTEDSKFLLMGQKYFEPTKTERICQIISNTHPWLYKLLKLRSISKEVTEFFTGVVRKTMEYRRKNSIERNDFLHFLMKIDETSGTNLKDMEEMKGVKNYNTAINENSIELTEGVVTAQAFVFFLAGYETSSSALGACLYQLAYHRDIQDKLLQEVDEVIKKYSDITYESLQDLVYVEQVLEETLRMYPPVGILLRKCTQPYQIPDTNTVIPKGCQMFVPIYAFHHDPEYFPEPEEFRPERFSAENRKNIPQYAYMPFGHGPRVCIGFRLAMMELKLTLAMIIKNFKILKCEKTKPFRMCPQSFFLVPQDGFWVQLKTRTSEDSIKNGSEVTPTTLKGD</sequence>
<dbReference type="GO" id="GO:0016705">
    <property type="term" value="F:oxidoreductase activity, acting on paired donors, with incorporation or reduction of molecular oxygen"/>
    <property type="evidence" value="ECO:0007669"/>
    <property type="project" value="InterPro"/>
</dbReference>
<evidence type="ECO:0000256" key="8">
    <source>
        <dbReference type="ARBA" id="ARBA00022848"/>
    </source>
</evidence>
<protein>
    <recommendedName>
        <fullName evidence="18">Cytochrome P450</fullName>
    </recommendedName>
</protein>
<dbReference type="SUPFAM" id="SSF48264">
    <property type="entry name" value="Cytochrome P450"/>
    <property type="match status" value="1"/>
</dbReference>
<dbReference type="InterPro" id="IPR036396">
    <property type="entry name" value="Cyt_P450_sf"/>
</dbReference>
<keyword evidence="8" id="KW-0492">Microsome</keyword>
<keyword evidence="12 15" id="KW-0472">Membrane</keyword>
<dbReference type="PRINTS" id="PR00463">
    <property type="entry name" value="EP450I"/>
</dbReference>
<proteinExistence type="inferred from homology"/>
<organism evidence="16 17">
    <name type="scientific">Polyplax serrata</name>
    <name type="common">Common mouse louse</name>
    <dbReference type="NCBI Taxonomy" id="468196"/>
    <lineage>
        <taxon>Eukaryota</taxon>
        <taxon>Metazoa</taxon>
        <taxon>Ecdysozoa</taxon>
        <taxon>Arthropoda</taxon>
        <taxon>Hexapoda</taxon>
        <taxon>Insecta</taxon>
        <taxon>Pterygota</taxon>
        <taxon>Neoptera</taxon>
        <taxon>Paraneoptera</taxon>
        <taxon>Psocodea</taxon>
        <taxon>Troctomorpha</taxon>
        <taxon>Phthiraptera</taxon>
        <taxon>Anoplura</taxon>
        <taxon>Polyplacidae</taxon>
        <taxon>Polyplax</taxon>
    </lineage>
</organism>
<evidence type="ECO:0000256" key="7">
    <source>
        <dbReference type="ARBA" id="ARBA00022824"/>
    </source>
</evidence>
<keyword evidence="9 14" id="KW-0560">Oxidoreductase</keyword>
<dbReference type="PANTHER" id="PTHR24292">
    <property type="entry name" value="CYTOCHROME P450"/>
    <property type="match status" value="1"/>
</dbReference>
<evidence type="ECO:0008006" key="18">
    <source>
        <dbReference type="Google" id="ProtNLM"/>
    </source>
</evidence>
<keyword evidence="11 14" id="KW-0503">Monooxygenase</keyword>
<dbReference type="InterPro" id="IPR001128">
    <property type="entry name" value="Cyt_P450"/>
</dbReference>
<reference evidence="16 17" key="1">
    <citation type="submission" date="2023-10" db="EMBL/GenBank/DDBJ databases">
        <title>Genomes of two closely related lineages of the louse Polyplax serrata with different host specificities.</title>
        <authorList>
            <person name="Martinu J."/>
            <person name="Tarabai H."/>
            <person name="Stefka J."/>
            <person name="Hypsa V."/>
        </authorList>
    </citation>
    <scope>NUCLEOTIDE SEQUENCE [LARGE SCALE GENOMIC DNA]</scope>
    <source>
        <strain evidence="16">HR10_N</strain>
    </source>
</reference>
<comment type="cofactor">
    <cofactor evidence="1 13">
        <name>heme</name>
        <dbReference type="ChEBI" id="CHEBI:30413"/>
    </cofactor>
</comment>
<evidence type="ECO:0000313" key="17">
    <source>
        <dbReference type="Proteomes" id="UP001372834"/>
    </source>
</evidence>
<evidence type="ECO:0000256" key="2">
    <source>
        <dbReference type="ARBA" id="ARBA00004174"/>
    </source>
</evidence>
<dbReference type="GO" id="GO:0005789">
    <property type="term" value="C:endoplasmic reticulum membrane"/>
    <property type="evidence" value="ECO:0007669"/>
    <property type="project" value="UniProtKB-SubCell"/>
</dbReference>
<evidence type="ECO:0000256" key="5">
    <source>
        <dbReference type="ARBA" id="ARBA00022617"/>
    </source>
</evidence>
<name>A0AAN8PNE6_POLSC</name>
<keyword evidence="6 13" id="KW-0479">Metal-binding</keyword>
<evidence type="ECO:0000256" key="6">
    <source>
        <dbReference type="ARBA" id="ARBA00022723"/>
    </source>
</evidence>
<evidence type="ECO:0000313" key="16">
    <source>
        <dbReference type="EMBL" id="KAK6639921.1"/>
    </source>
</evidence>
<dbReference type="PROSITE" id="PS00086">
    <property type="entry name" value="CYTOCHROME_P450"/>
    <property type="match status" value="1"/>
</dbReference>
<keyword evidence="15" id="KW-1133">Transmembrane helix</keyword>